<evidence type="ECO:0000313" key="3">
    <source>
        <dbReference type="Proteomes" id="UP001156836"/>
    </source>
</evidence>
<feature type="region of interest" description="Disordered" evidence="1">
    <location>
        <begin position="298"/>
        <end position="333"/>
    </location>
</feature>
<accession>A0ABQ6BMB4</accession>
<sequence length="333" mass="36753">MDDSGKVHYHAKDDTQARTDHAARYMEMNASDFALFKNAGKRNPSDKVMDPVSGDKYVFDSQQNKFFGYDKTKAGKRGAAVDATLNQELLGKQQDKQLVDRRREDRTKSGQDTLKPFDVGHYNQAPDGSKFDVLSGKKEEAGFVSNRDHIPSGASLQLRDGQPAYNQGLTIAIPNEVMHRPSSATYGGRQTTKDTRDSDAPTARKRLDSDHSGLAFYRDTTTMLARTADTDFTQRSGAKHDYLDLTKPENRVRQVGAYRTLYRGNTRMHAADRDRGVNPGETGHTVSYAATSDGRLGSFSYSQAPSGSSGAPTQGSLMAGHFQEQLRNTKLAK</sequence>
<reference evidence="3" key="1">
    <citation type="journal article" date="2019" name="Int. J. Syst. Evol. Microbiol.">
        <title>The Global Catalogue of Microorganisms (GCM) 10K type strain sequencing project: providing services to taxonomists for standard genome sequencing and annotation.</title>
        <authorList>
            <consortium name="The Broad Institute Genomics Platform"/>
            <consortium name="The Broad Institute Genome Sequencing Center for Infectious Disease"/>
            <person name="Wu L."/>
            <person name="Ma J."/>
        </authorList>
    </citation>
    <scope>NUCLEOTIDE SEQUENCE [LARGE SCALE GENOMIC DNA]</scope>
    <source>
        <strain evidence="3">NBRC 104970</strain>
    </source>
</reference>
<evidence type="ECO:0000313" key="2">
    <source>
        <dbReference type="EMBL" id="GLS03053.1"/>
    </source>
</evidence>
<gene>
    <name evidence="2" type="ORF">GCM10007860_01960</name>
</gene>
<feature type="region of interest" description="Disordered" evidence="1">
    <location>
        <begin position="180"/>
        <end position="207"/>
    </location>
</feature>
<protein>
    <submittedName>
        <fullName evidence="2">Uncharacterized protein</fullName>
    </submittedName>
</protein>
<organism evidence="2 3">
    <name type="scientific">Chitiniphilus shinanonensis</name>
    <dbReference type="NCBI Taxonomy" id="553088"/>
    <lineage>
        <taxon>Bacteria</taxon>
        <taxon>Pseudomonadati</taxon>
        <taxon>Pseudomonadota</taxon>
        <taxon>Betaproteobacteria</taxon>
        <taxon>Neisseriales</taxon>
        <taxon>Chitinibacteraceae</taxon>
        <taxon>Chitiniphilus</taxon>
    </lineage>
</organism>
<dbReference type="Proteomes" id="UP001156836">
    <property type="component" value="Unassembled WGS sequence"/>
</dbReference>
<feature type="compositionally biased region" description="Basic and acidic residues" evidence="1">
    <location>
        <begin position="93"/>
        <end position="109"/>
    </location>
</feature>
<comment type="caution">
    <text evidence="2">The sequence shown here is derived from an EMBL/GenBank/DDBJ whole genome shotgun (WGS) entry which is preliminary data.</text>
</comment>
<proteinExistence type="predicted"/>
<feature type="compositionally biased region" description="Polar residues" evidence="1">
    <location>
        <begin position="299"/>
        <end position="316"/>
    </location>
</feature>
<name>A0ABQ6BMB4_9NEIS</name>
<feature type="region of interest" description="Disordered" evidence="1">
    <location>
        <begin position="93"/>
        <end position="130"/>
    </location>
</feature>
<dbReference type="EMBL" id="BSOZ01000002">
    <property type="protein sequence ID" value="GLS03053.1"/>
    <property type="molecule type" value="Genomic_DNA"/>
</dbReference>
<keyword evidence="3" id="KW-1185">Reference proteome</keyword>
<evidence type="ECO:0000256" key="1">
    <source>
        <dbReference type="SAM" id="MobiDB-lite"/>
    </source>
</evidence>